<keyword evidence="7 15" id="KW-0418">Kinase</keyword>
<gene>
    <name evidence="15" type="primary">ppdK</name>
    <name evidence="15" type="ORF">AK812_SmicGene38540</name>
</gene>
<dbReference type="Gene3D" id="1.20.80.30">
    <property type="match status" value="1"/>
</dbReference>
<dbReference type="Pfam" id="PF01326">
    <property type="entry name" value="PPDK_N"/>
    <property type="match status" value="3"/>
</dbReference>
<dbReference type="Gene3D" id="1.10.189.10">
    <property type="entry name" value="Pyruvate Phosphate Dikinase, domain 2"/>
    <property type="match status" value="1"/>
</dbReference>
<evidence type="ECO:0000256" key="4">
    <source>
        <dbReference type="ARBA" id="ARBA00022679"/>
    </source>
</evidence>
<dbReference type="InterPro" id="IPR013815">
    <property type="entry name" value="ATP_grasp_subdomain_1"/>
</dbReference>
<evidence type="ECO:0000256" key="1">
    <source>
        <dbReference type="ARBA" id="ARBA00001946"/>
    </source>
</evidence>
<dbReference type="Gene3D" id="3.20.20.60">
    <property type="entry name" value="Phosphoenolpyruvate-binding domains"/>
    <property type="match status" value="1"/>
</dbReference>
<dbReference type="PANTHER" id="PTHR22931">
    <property type="entry name" value="PHOSPHOENOLPYRUVATE DIKINASE-RELATED"/>
    <property type="match status" value="1"/>
</dbReference>
<keyword evidence="8" id="KW-0067">ATP-binding</keyword>
<evidence type="ECO:0000256" key="11">
    <source>
        <dbReference type="SAM" id="MobiDB-lite"/>
    </source>
</evidence>
<evidence type="ECO:0000256" key="6">
    <source>
        <dbReference type="ARBA" id="ARBA00022741"/>
    </source>
</evidence>
<dbReference type="InterPro" id="IPR018274">
    <property type="entry name" value="PEP_util_AS"/>
</dbReference>
<keyword evidence="9" id="KW-0460">Magnesium</keyword>
<dbReference type="GO" id="GO:0016301">
    <property type="term" value="F:kinase activity"/>
    <property type="evidence" value="ECO:0007669"/>
    <property type="project" value="UniProtKB-KW"/>
</dbReference>
<dbReference type="EC" id="2.7.9.1" evidence="3"/>
<feature type="domain" description="Pyruvate phosphate dikinase AMP/ATP-binding" evidence="13">
    <location>
        <begin position="853"/>
        <end position="1093"/>
    </location>
</feature>
<evidence type="ECO:0000256" key="9">
    <source>
        <dbReference type="ARBA" id="ARBA00022842"/>
    </source>
</evidence>
<dbReference type="PROSITE" id="PS00742">
    <property type="entry name" value="PEP_ENZYMES_2"/>
    <property type="match status" value="1"/>
</dbReference>
<dbReference type="InterPro" id="IPR015813">
    <property type="entry name" value="Pyrv/PenolPyrv_kinase-like_dom"/>
</dbReference>
<evidence type="ECO:0000313" key="16">
    <source>
        <dbReference type="Proteomes" id="UP000186817"/>
    </source>
</evidence>
<evidence type="ECO:0000256" key="3">
    <source>
        <dbReference type="ARBA" id="ARBA00011994"/>
    </source>
</evidence>
<keyword evidence="4" id="KW-0808">Transferase</keyword>
<dbReference type="InterPro" id="IPR040442">
    <property type="entry name" value="Pyrv_kinase-like_dom_sf"/>
</dbReference>
<feature type="compositionally biased region" description="Low complexity" evidence="11">
    <location>
        <begin position="309"/>
        <end position="332"/>
    </location>
</feature>
<keyword evidence="16" id="KW-1185">Reference proteome</keyword>
<keyword evidence="10" id="KW-0175">Coiled coil</keyword>
<keyword evidence="15" id="KW-0670">Pyruvate</keyword>
<keyword evidence="5" id="KW-0479">Metal-binding</keyword>
<dbReference type="PANTHER" id="PTHR22931:SF9">
    <property type="entry name" value="PYRUVATE, PHOSPHATE DIKINASE 1, CHLOROPLASTIC"/>
    <property type="match status" value="1"/>
</dbReference>
<evidence type="ECO:0000313" key="15">
    <source>
        <dbReference type="EMBL" id="OLP80980.1"/>
    </source>
</evidence>
<dbReference type="EMBL" id="LSRX01001325">
    <property type="protein sequence ID" value="OLP80980.1"/>
    <property type="molecule type" value="Genomic_DNA"/>
</dbReference>
<dbReference type="InterPro" id="IPR002192">
    <property type="entry name" value="PPDK_AMP/ATP-bd"/>
</dbReference>
<name>A0A1Q9CDH4_SYMMI</name>
<evidence type="ECO:0000256" key="2">
    <source>
        <dbReference type="ARBA" id="ARBA00007837"/>
    </source>
</evidence>
<proteinExistence type="inferred from homology"/>
<comment type="similarity">
    <text evidence="2">Belongs to the PEP-utilizing enzyme family.</text>
</comment>
<dbReference type="InterPro" id="IPR036637">
    <property type="entry name" value="Phosphohistidine_dom_sf"/>
</dbReference>
<dbReference type="GO" id="GO:0046872">
    <property type="term" value="F:metal ion binding"/>
    <property type="evidence" value="ECO:0007669"/>
    <property type="project" value="UniProtKB-KW"/>
</dbReference>
<dbReference type="InterPro" id="IPR008279">
    <property type="entry name" value="PEP-util_enz_mobile_dom"/>
</dbReference>
<dbReference type="NCBIfam" id="TIGR01828">
    <property type="entry name" value="pyru_phos_dikin"/>
    <property type="match status" value="1"/>
</dbReference>
<evidence type="ECO:0000259" key="12">
    <source>
        <dbReference type="Pfam" id="PF00391"/>
    </source>
</evidence>
<feature type="domain" description="Pyruvate phosphate dikinase AMP/ATP-binding" evidence="13">
    <location>
        <begin position="814"/>
        <end position="850"/>
    </location>
</feature>
<evidence type="ECO:0000256" key="8">
    <source>
        <dbReference type="ARBA" id="ARBA00022840"/>
    </source>
</evidence>
<protein>
    <recommendedName>
        <fullName evidence="3">pyruvate, phosphate dikinase</fullName>
        <ecNumber evidence="3">2.7.9.1</ecNumber>
    </recommendedName>
</protein>
<evidence type="ECO:0000256" key="7">
    <source>
        <dbReference type="ARBA" id="ARBA00022777"/>
    </source>
</evidence>
<dbReference type="Pfam" id="PF00391">
    <property type="entry name" value="PEP-utilizers"/>
    <property type="match status" value="1"/>
</dbReference>
<dbReference type="InterPro" id="IPR000121">
    <property type="entry name" value="PEP_util_C"/>
</dbReference>
<dbReference type="OrthoDB" id="275161at2759"/>
<dbReference type="GO" id="GO:0050242">
    <property type="term" value="F:pyruvate, phosphate dikinase activity"/>
    <property type="evidence" value="ECO:0007669"/>
    <property type="project" value="UniProtKB-EC"/>
</dbReference>
<feature type="region of interest" description="Disordered" evidence="11">
    <location>
        <begin position="290"/>
        <end position="371"/>
    </location>
</feature>
<feature type="domain" description="Pyruvate phosphate dikinase AMP/ATP-binding" evidence="13">
    <location>
        <begin position="1111"/>
        <end position="1163"/>
    </location>
</feature>
<dbReference type="Gene3D" id="3.30.470.20">
    <property type="entry name" value="ATP-grasp fold, B domain"/>
    <property type="match status" value="1"/>
</dbReference>
<dbReference type="Proteomes" id="UP000186817">
    <property type="component" value="Unassembled WGS sequence"/>
</dbReference>
<reference evidence="15 16" key="1">
    <citation type="submission" date="2016-02" db="EMBL/GenBank/DDBJ databases">
        <title>Genome analysis of coral dinoflagellate symbionts highlights evolutionary adaptations to a symbiotic lifestyle.</title>
        <authorList>
            <person name="Aranda M."/>
            <person name="Li Y."/>
            <person name="Liew Y.J."/>
            <person name="Baumgarten S."/>
            <person name="Simakov O."/>
            <person name="Wilson M."/>
            <person name="Piel J."/>
            <person name="Ashoor H."/>
            <person name="Bougouffa S."/>
            <person name="Bajic V.B."/>
            <person name="Ryu T."/>
            <person name="Ravasi T."/>
            <person name="Bayer T."/>
            <person name="Micklem G."/>
            <person name="Kim H."/>
            <person name="Bhak J."/>
            <person name="Lajeunesse T.C."/>
            <person name="Voolstra C.R."/>
        </authorList>
    </citation>
    <scope>NUCLEOTIDE SEQUENCE [LARGE SCALE GENOMIC DNA]</scope>
    <source>
        <strain evidence="15 16">CCMP2467</strain>
    </source>
</reference>
<sequence length="1702" mass="188177">MGPLCMPFGQALTSTANYGDNYGQMFYGLFVAPETGSYVFEITSDENSEWLRISDAFNDTQGCVELETFASGKYLVKELAIEVHCRAHAVLHKERAQSDHLIAGQSCTAQCRGGWSGARLAPSPDCRLIWRREEESHDRSASAWRLAYVCAHLSPCREQTFVCDGVGILHGRDPVCTAAELSEKLAAREPRGHLCKVQCEEYNVEVGSLFMHGVWDEGVLARLDLARFDDHARSLEPSFNIDGHDVPWKNPMRFLTRASRVLREALVQLMAVTRRRADVAPLRRSGYALPERATGERRVRQPDSFHPQALETEPTLHATEAATTAPTEEALPPQQPRAEPSDLTEAESLAAGPDDVSSGQMNPDVGKSPEDLMQSPTVALALPIYAPAPPPDKANAYALINGETPWSAVAVCRQQAERLAQLEAEILEECRQKQERLFQSEFAEVLDQRAQEWRQQRLELESQISYQEQRFTSAQLAWRQSEVNAQRDAQLRHQAVSDRCLAISEELAVARAGFETERFQLEQDVGRLQAEIVMSANEANAVKLEERTMNSCLQQELSAEVSTAAHLVQSAASRRDEALSECQAAEAKLAKQQLEQRSNVDELLQQRTSLEENFHYAEHQQRLSQQRASQEEEAAAKATVERERAQTEVSTVQTEKDELAALVVGLTAELQAASKEMDAERETRRAFERVAEESQRLQATYLAEAEAAKETAEAAATAAALEVTQERRERARDLTEFHTVLQQHKEQLSVERHRQIFSELCGTLDRILTARLRLQFKHLAFSSTPPCALLRLFVMTWVYNFGSGNADGRAEMKNLLGGKGANLAEMASIGLPVPPGFTLTTEICTYYYQNDCQYPADLKEQVTKALALVETRTGRKFGDATNPLLVSVRSGARASMPGMMDTVLNLGLNDVTAEALAKQSGDRRFAFDSYRRFVQMYSDVVLGIELHNFEKLLERSKKKRGVTQDHELQPKDLEQLVKDYKACVYLQLGEEFPEDPQQQLWGAVGAVFGSWMNQRAKTYRKLHDIPEEWGTAVNVQAMVFGNMGNDCATGVAFTRNPSNGAKDFYGEFLVNAQGEDVVAGIRTPQELTIKARKSHGSDLPSLEEVMPGIFRELENVRHQLENHYKDMQDIEFTIQQGKLYMLQTRTGKRTAHAALQIAVDMANEGLISKSQALMRLKPDLIDQLLHPTLDPKAKKTVIAKGLPASPGAAAGKVVFSADEAVTRSENGDKVILVRIETSPDDIHGLHAAEGVLTTRGGMTSHAAVVARGMGRPCVAGAGEVKVNYSSASFEVGDVVVREGQLVTIDGVTGEVMLGEVPTVPPQLSGAFGTVMSWADEFRTMQVRANAETPADARQAKEFGCEGIGLVRTEHMFFEGGRIVAMRQMILASDKTDRQAALDKLLAMQREDITELFRIMDGLPVTVRLLDPPLHEFIPHTEAEMGLVAKAAGVPLDRVRRRASELQEANPMLGHRGCRLAITYPEICEMQARAIFEAAAEVGRSAKKTPVAEVMVPLVSTLEELVQLKKVIEATAQQVQKEQGVNFTYRVGTMVELPRAALQAGRLAEQAEFFSFGTNDLTQTTYGLSRDDAGAFLPEYKAKGIVEQDPFVSLDQEGVGELIQIAVERGRRSRSGMKMGICGEHGGDPASIEFCEKTGLDYVSCSPFRVPIARLAAAQAALKSQGVKALQASTKAARPRQQRFGPW</sequence>
<dbReference type="SUPFAM" id="SSF51621">
    <property type="entry name" value="Phosphoenolpyruvate/pyruvate domain"/>
    <property type="match status" value="1"/>
</dbReference>
<dbReference type="Gene3D" id="3.50.30.10">
    <property type="entry name" value="Phosphohistidine domain"/>
    <property type="match status" value="1"/>
</dbReference>
<evidence type="ECO:0000259" key="14">
    <source>
        <dbReference type="Pfam" id="PF02896"/>
    </source>
</evidence>
<evidence type="ECO:0000256" key="5">
    <source>
        <dbReference type="ARBA" id="ARBA00022723"/>
    </source>
</evidence>
<feature type="domain" description="PEP-utilising enzyme mobile" evidence="12">
    <location>
        <begin position="1228"/>
        <end position="1309"/>
    </location>
</feature>
<keyword evidence="6" id="KW-0547">Nucleotide-binding</keyword>
<dbReference type="NCBIfam" id="NF004531">
    <property type="entry name" value="PRK05878.1"/>
    <property type="match status" value="1"/>
</dbReference>
<dbReference type="Pfam" id="PF02896">
    <property type="entry name" value="PEP-utilizers_C"/>
    <property type="match status" value="1"/>
</dbReference>
<dbReference type="PROSITE" id="PS00370">
    <property type="entry name" value="PEP_ENZYMES_PHOS_SITE"/>
    <property type="match status" value="1"/>
</dbReference>
<dbReference type="GO" id="GO:0005524">
    <property type="term" value="F:ATP binding"/>
    <property type="evidence" value="ECO:0007669"/>
    <property type="project" value="UniProtKB-KW"/>
</dbReference>
<dbReference type="SUPFAM" id="SSF52009">
    <property type="entry name" value="Phosphohistidine domain"/>
    <property type="match status" value="1"/>
</dbReference>
<dbReference type="InterPro" id="IPR010121">
    <property type="entry name" value="Pyruvate_phosphate_dikinase"/>
</dbReference>
<organism evidence="15 16">
    <name type="scientific">Symbiodinium microadriaticum</name>
    <name type="common">Dinoflagellate</name>
    <name type="synonym">Zooxanthella microadriatica</name>
    <dbReference type="NCBI Taxonomy" id="2951"/>
    <lineage>
        <taxon>Eukaryota</taxon>
        <taxon>Sar</taxon>
        <taxon>Alveolata</taxon>
        <taxon>Dinophyceae</taxon>
        <taxon>Suessiales</taxon>
        <taxon>Symbiodiniaceae</taxon>
        <taxon>Symbiodinium</taxon>
    </lineage>
</organism>
<feature type="coiled-coil region" evidence="10">
    <location>
        <begin position="412"/>
        <end position="470"/>
    </location>
</feature>
<dbReference type="Gene3D" id="3.30.1490.20">
    <property type="entry name" value="ATP-grasp fold, A domain"/>
    <property type="match status" value="1"/>
</dbReference>
<dbReference type="InterPro" id="IPR023151">
    <property type="entry name" value="PEP_util_CS"/>
</dbReference>
<feature type="region of interest" description="Disordered" evidence="11">
    <location>
        <begin position="618"/>
        <end position="652"/>
    </location>
</feature>
<dbReference type="SUPFAM" id="SSF56059">
    <property type="entry name" value="Glutathione synthetase ATP-binding domain-like"/>
    <property type="match status" value="1"/>
</dbReference>
<comment type="caution">
    <text evidence="15">The sequence shown here is derived from an EMBL/GenBank/DDBJ whole genome shotgun (WGS) entry which is preliminary data.</text>
</comment>
<evidence type="ECO:0000259" key="13">
    <source>
        <dbReference type="Pfam" id="PF01326"/>
    </source>
</evidence>
<evidence type="ECO:0000256" key="10">
    <source>
        <dbReference type="SAM" id="Coils"/>
    </source>
</evidence>
<feature type="domain" description="PEP-utilising enzyme C-terminal" evidence="14">
    <location>
        <begin position="1324"/>
        <end position="1675"/>
    </location>
</feature>
<accession>A0A1Q9CDH4</accession>
<comment type="cofactor">
    <cofactor evidence="1">
        <name>Mg(2+)</name>
        <dbReference type="ChEBI" id="CHEBI:18420"/>
    </cofactor>
</comment>
<feature type="compositionally biased region" description="Basic and acidic residues" evidence="11">
    <location>
        <begin position="293"/>
        <end position="303"/>
    </location>
</feature>